<organism evidence="2 3">
    <name type="scientific">Gigaspora margarita</name>
    <dbReference type="NCBI Taxonomy" id="4874"/>
    <lineage>
        <taxon>Eukaryota</taxon>
        <taxon>Fungi</taxon>
        <taxon>Fungi incertae sedis</taxon>
        <taxon>Mucoromycota</taxon>
        <taxon>Glomeromycotina</taxon>
        <taxon>Glomeromycetes</taxon>
        <taxon>Diversisporales</taxon>
        <taxon>Gigasporaceae</taxon>
        <taxon>Gigaspora</taxon>
    </lineage>
</organism>
<protein>
    <submittedName>
        <fullName evidence="2">9690_t:CDS:1</fullName>
    </submittedName>
</protein>
<comment type="caution">
    <text evidence="2">The sequence shown here is derived from an EMBL/GenBank/DDBJ whole genome shotgun (WGS) entry which is preliminary data.</text>
</comment>
<evidence type="ECO:0000313" key="2">
    <source>
        <dbReference type="EMBL" id="CAG8502007.1"/>
    </source>
</evidence>
<feature type="region of interest" description="Disordered" evidence="1">
    <location>
        <begin position="1"/>
        <end position="43"/>
    </location>
</feature>
<evidence type="ECO:0000313" key="3">
    <source>
        <dbReference type="Proteomes" id="UP000789901"/>
    </source>
</evidence>
<gene>
    <name evidence="2" type="ORF">GMARGA_LOCUS2248</name>
</gene>
<reference evidence="2 3" key="1">
    <citation type="submission" date="2021-06" db="EMBL/GenBank/DDBJ databases">
        <authorList>
            <person name="Kallberg Y."/>
            <person name="Tangrot J."/>
            <person name="Rosling A."/>
        </authorList>
    </citation>
    <scope>NUCLEOTIDE SEQUENCE [LARGE SCALE GENOMIC DNA]</scope>
    <source>
        <strain evidence="2 3">120-4 pot B 10/14</strain>
    </source>
</reference>
<dbReference type="EMBL" id="CAJVQB010000685">
    <property type="protein sequence ID" value="CAG8502007.1"/>
    <property type="molecule type" value="Genomic_DNA"/>
</dbReference>
<evidence type="ECO:0000256" key="1">
    <source>
        <dbReference type="SAM" id="MobiDB-lite"/>
    </source>
</evidence>
<keyword evidence="3" id="KW-1185">Reference proteome</keyword>
<dbReference type="Proteomes" id="UP000789901">
    <property type="component" value="Unassembled WGS sequence"/>
</dbReference>
<accession>A0ABM8W1N7</accession>
<name>A0ABM8W1N7_GIGMA</name>
<feature type="compositionally biased region" description="Polar residues" evidence="1">
    <location>
        <begin position="23"/>
        <end position="33"/>
    </location>
</feature>
<sequence length="43" mass="5176">MKKKFSKQVRQFSTRGRPKLASYHNNSKRNLQPTHDESTKRRC</sequence>
<proteinExistence type="predicted"/>
<feature type="compositionally biased region" description="Basic and acidic residues" evidence="1">
    <location>
        <begin position="34"/>
        <end position="43"/>
    </location>
</feature>